<dbReference type="EMBL" id="CP024904">
    <property type="protein sequence ID" value="AXF26064.1"/>
    <property type="molecule type" value="Genomic_DNA"/>
</dbReference>
<accession>A0A2Z5NBS0</accession>
<dbReference type="Proteomes" id="UP000253104">
    <property type="component" value="Chromosome mHSR5_C"/>
</dbReference>
<evidence type="ECO:0000313" key="3">
    <source>
        <dbReference type="Proteomes" id="UP000253104"/>
    </source>
</evidence>
<name>A0A2Z5NBS0_BURPY</name>
<evidence type="ECO:0000313" key="2">
    <source>
        <dbReference type="EMBL" id="AXF26064.1"/>
    </source>
</evidence>
<gene>
    <name evidence="2" type="ORF">CUJ89_37505</name>
</gene>
<reference evidence="2 3" key="1">
    <citation type="journal article" date="2018" name="ISME J.">
        <title>Involvement of Burkholderiaceae and sulfurous volatiles in disease-suppressive soils.</title>
        <authorList>
            <person name="Carrion V.J."/>
            <person name="Cordovez V."/>
            <person name="Tyc O."/>
            <person name="Etalo D.W."/>
            <person name="de Bruijn I."/>
            <person name="de Jager V.C."/>
            <person name="Medema M.H."/>
            <person name="Eberl L."/>
            <person name="Raaijmakers J.M."/>
        </authorList>
    </citation>
    <scope>NUCLEOTIDE SEQUENCE [LARGE SCALE GENOMIC DNA]</scope>
    <source>
        <strain evidence="3">mHSR5</strain>
    </source>
</reference>
<evidence type="ECO:0000256" key="1">
    <source>
        <dbReference type="SAM" id="MobiDB-lite"/>
    </source>
</evidence>
<proteinExistence type="predicted"/>
<feature type="region of interest" description="Disordered" evidence="1">
    <location>
        <begin position="43"/>
        <end position="73"/>
    </location>
</feature>
<organism evidence="2 3">
    <name type="scientific">Burkholderia pyrrocinia</name>
    <name type="common">Pseudomonas pyrrocinia</name>
    <dbReference type="NCBI Taxonomy" id="60550"/>
    <lineage>
        <taxon>Bacteria</taxon>
        <taxon>Pseudomonadati</taxon>
        <taxon>Pseudomonadota</taxon>
        <taxon>Betaproteobacteria</taxon>
        <taxon>Burkholderiales</taxon>
        <taxon>Burkholderiaceae</taxon>
        <taxon>Burkholderia</taxon>
        <taxon>Burkholderia cepacia complex</taxon>
    </lineage>
</organism>
<dbReference type="AlphaFoldDB" id="A0A2Z5NBS0"/>
<sequence>MIYRKIASVSSRKGQNGGEATLVNLQLRLPDSRFDRLRARSRNIAGSDSRPFGRGTQRVPMPPSRLRGSPFPSAFVPRSPVRAANAVRRAHFITHSRNT</sequence>
<protein>
    <submittedName>
        <fullName evidence="2">Uncharacterized protein</fullName>
    </submittedName>
</protein>